<dbReference type="CDD" id="cd00110">
    <property type="entry name" value="LamG"/>
    <property type="match status" value="1"/>
</dbReference>
<dbReference type="PROSITE" id="PS00022">
    <property type="entry name" value="EGF_1"/>
    <property type="match status" value="1"/>
</dbReference>
<dbReference type="SUPFAM" id="SSF49899">
    <property type="entry name" value="Concanavalin A-like lectins/glucanases"/>
    <property type="match status" value="1"/>
</dbReference>
<evidence type="ECO:0000313" key="6">
    <source>
        <dbReference type="RefSeq" id="XP_014678817.1"/>
    </source>
</evidence>
<keyword evidence="1 2" id="KW-1015">Disulfide bond</keyword>
<dbReference type="Pfam" id="PF23106">
    <property type="entry name" value="EGF_Teneurin"/>
    <property type="match status" value="1"/>
</dbReference>
<evidence type="ECO:0000256" key="1">
    <source>
        <dbReference type="ARBA" id="ARBA00023157"/>
    </source>
</evidence>
<feature type="domain" description="Laminin G" evidence="3">
    <location>
        <begin position="65"/>
        <end position="156"/>
    </location>
</feature>
<evidence type="ECO:0000256" key="2">
    <source>
        <dbReference type="PROSITE-ProRule" id="PRU00076"/>
    </source>
</evidence>
<sequence>MYDLETPGKQENSSPGCGYTDASCTTGGATSLCGENGECVGSMVYGQGVCACFPGWQGLTCDQAIAERYWDDDSYVRYSLKQSVPLKPQWTDVLFRFRTVVSDGMLFYAEGTDVYLDEFVIVQITNGALQLAASLGSGPRMVALPSFVPDDGAWHT</sequence>
<keyword evidence="5" id="KW-1185">Reference proteome</keyword>
<evidence type="ECO:0000313" key="5">
    <source>
        <dbReference type="Proteomes" id="UP000695022"/>
    </source>
</evidence>
<dbReference type="InterPro" id="IPR000742">
    <property type="entry name" value="EGF"/>
</dbReference>
<feature type="domain" description="EGF-like" evidence="4">
    <location>
        <begin position="20"/>
        <end position="62"/>
    </location>
</feature>
<evidence type="ECO:0000259" key="3">
    <source>
        <dbReference type="PROSITE" id="PS50025"/>
    </source>
</evidence>
<feature type="non-terminal residue" evidence="6">
    <location>
        <position position="156"/>
    </location>
</feature>
<dbReference type="PROSITE" id="PS50025">
    <property type="entry name" value="LAM_G_DOMAIN"/>
    <property type="match status" value="1"/>
</dbReference>
<protein>
    <submittedName>
        <fullName evidence="6">Neural-cadherin 2</fullName>
    </submittedName>
</protein>
<dbReference type="PROSITE" id="PS50026">
    <property type="entry name" value="EGF_3"/>
    <property type="match status" value="1"/>
</dbReference>
<comment type="caution">
    <text evidence="2">Lacks conserved residue(s) required for the propagation of feature annotation.</text>
</comment>
<proteinExistence type="predicted"/>
<name>A0ABM1F2Z6_PRICU</name>
<dbReference type="InterPro" id="IPR001791">
    <property type="entry name" value="Laminin_G"/>
</dbReference>
<evidence type="ECO:0000259" key="4">
    <source>
        <dbReference type="PROSITE" id="PS50026"/>
    </source>
</evidence>
<dbReference type="GeneID" id="106818644"/>
<feature type="disulfide bond" evidence="2">
    <location>
        <begin position="33"/>
        <end position="50"/>
    </location>
</feature>
<dbReference type="Proteomes" id="UP000695022">
    <property type="component" value="Unplaced"/>
</dbReference>
<dbReference type="RefSeq" id="XP_014678817.1">
    <property type="nucleotide sequence ID" value="XM_014823331.1"/>
</dbReference>
<reference evidence="6" key="1">
    <citation type="submission" date="2025-08" db="UniProtKB">
        <authorList>
            <consortium name="RefSeq"/>
        </authorList>
    </citation>
    <scope>IDENTIFICATION</scope>
</reference>
<dbReference type="InterPro" id="IPR013320">
    <property type="entry name" value="ConA-like_dom_sf"/>
</dbReference>
<accession>A0ABM1F2Z6</accession>
<dbReference type="Gene3D" id="2.60.120.200">
    <property type="match status" value="1"/>
</dbReference>
<organism evidence="5 6">
    <name type="scientific">Priapulus caudatus</name>
    <name type="common">Priapulid worm</name>
    <dbReference type="NCBI Taxonomy" id="37621"/>
    <lineage>
        <taxon>Eukaryota</taxon>
        <taxon>Metazoa</taxon>
        <taxon>Ecdysozoa</taxon>
        <taxon>Scalidophora</taxon>
        <taxon>Priapulida</taxon>
        <taxon>Priapulimorpha</taxon>
        <taxon>Priapulimorphida</taxon>
        <taxon>Priapulidae</taxon>
        <taxon>Priapulus</taxon>
    </lineage>
</organism>
<feature type="disulfide bond" evidence="2">
    <location>
        <begin position="52"/>
        <end position="61"/>
    </location>
</feature>
<keyword evidence="2" id="KW-0245">EGF-like domain</keyword>
<dbReference type="Pfam" id="PF02210">
    <property type="entry name" value="Laminin_G_2"/>
    <property type="match status" value="1"/>
</dbReference>
<gene>
    <name evidence="6" type="primary">LOC106818644</name>
</gene>
<dbReference type="PROSITE" id="PS01186">
    <property type="entry name" value="EGF_2"/>
    <property type="match status" value="1"/>
</dbReference>